<evidence type="ECO:0000313" key="1">
    <source>
        <dbReference type="EMBL" id="ELU45161.1"/>
    </source>
</evidence>
<proteinExistence type="predicted"/>
<protein>
    <submittedName>
        <fullName evidence="1">Uncharacterized protein</fullName>
    </submittedName>
</protein>
<accession>L8X4C9</accession>
<evidence type="ECO:0000313" key="2">
    <source>
        <dbReference type="Proteomes" id="UP000011668"/>
    </source>
</evidence>
<dbReference type="EMBL" id="AFRT01000148">
    <property type="protein sequence ID" value="ELU45161.1"/>
    <property type="molecule type" value="Genomic_DNA"/>
</dbReference>
<keyword evidence="2" id="KW-1185">Reference proteome</keyword>
<dbReference type="HOGENOM" id="CLU_2795686_0_0_1"/>
<gene>
    <name evidence="1" type="ORF">AG1IA_00807</name>
</gene>
<name>L8X4C9_THACA</name>
<reference evidence="1 2" key="1">
    <citation type="journal article" date="2013" name="Nat. Commun.">
        <title>The evolution and pathogenic mechanisms of the rice sheath blight pathogen.</title>
        <authorList>
            <person name="Zheng A."/>
            <person name="Lin R."/>
            <person name="Xu L."/>
            <person name="Qin P."/>
            <person name="Tang C."/>
            <person name="Ai P."/>
            <person name="Zhang D."/>
            <person name="Liu Y."/>
            <person name="Sun Z."/>
            <person name="Feng H."/>
            <person name="Wang Y."/>
            <person name="Chen Y."/>
            <person name="Liang X."/>
            <person name="Fu R."/>
            <person name="Li Q."/>
            <person name="Zhang J."/>
            <person name="Yu X."/>
            <person name="Xie Z."/>
            <person name="Ding L."/>
            <person name="Guan P."/>
            <person name="Tang J."/>
            <person name="Liang Y."/>
            <person name="Wang S."/>
            <person name="Deng Q."/>
            <person name="Li S."/>
            <person name="Zhu J."/>
            <person name="Wang L."/>
            <person name="Liu H."/>
            <person name="Li P."/>
        </authorList>
    </citation>
    <scope>NUCLEOTIDE SEQUENCE [LARGE SCALE GENOMIC DNA]</scope>
    <source>
        <strain evidence="2">AG-1 IA</strain>
    </source>
</reference>
<comment type="caution">
    <text evidence="1">The sequence shown here is derived from an EMBL/GenBank/DDBJ whole genome shotgun (WGS) entry which is preliminary data.</text>
</comment>
<organism evidence="1 2">
    <name type="scientific">Thanatephorus cucumeris (strain AG1-IA)</name>
    <name type="common">Rice sheath blight fungus</name>
    <name type="synonym">Rhizoctonia solani</name>
    <dbReference type="NCBI Taxonomy" id="983506"/>
    <lineage>
        <taxon>Eukaryota</taxon>
        <taxon>Fungi</taxon>
        <taxon>Dikarya</taxon>
        <taxon>Basidiomycota</taxon>
        <taxon>Agaricomycotina</taxon>
        <taxon>Agaricomycetes</taxon>
        <taxon>Cantharellales</taxon>
        <taxon>Ceratobasidiaceae</taxon>
        <taxon>Rhizoctonia</taxon>
        <taxon>Rhizoctonia solani AG-1</taxon>
    </lineage>
</organism>
<dbReference type="AlphaFoldDB" id="L8X4C9"/>
<dbReference type="Proteomes" id="UP000011668">
    <property type="component" value="Unassembled WGS sequence"/>
</dbReference>
<sequence length="68" mass="7859">MKPPQAAIHLTYARLRGYKSRHMYSTLTHEKVIQKLCCRLCRRRTFVMSALRVARKFLSSSTSIVSSS</sequence>